<keyword evidence="3" id="KW-1185">Reference proteome</keyword>
<organism evidence="2 3">
    <name type="scientific">Pocillopora meandrina</name>
    <dbReference type="NCBI Taxonomy" id="46732"/>
    <lineage>
        <taxon>Eukaryota</taxon>
        <taxon>Metazoa</taxon>
        <taxon>Cnidaria</taxon>
        <taxon>Anthozoa</taxon>
        <taxon>Hexacorallia</taxon>
        <taxon>Scleractinia</taxon>
        <taxon>Astrocoeniina</taxon>
        <taxon>Pocilloporidae</taxon>
        <taxon>Pocillopora</taxon>
    </lineage>
</organism>
<evidence type="ECO:0000256" key="1">
    <source>
        <dbReference type="SAM" id="MobiDB-lite"/>
    </source>
</evidence>
<reference evidence="2 3" key="1">
    <citation type="submission" date="2022-05" db="EMBL/GenBank/DDBJ databases">
        <authorList>
            <consortium name="Genoscope - CEA"/>
            <person name="William W."/>
        </authorList>
    </citation>
    <scope>NUCLEOTIDE SEQUENCE [LARGE SCALE GENOMIC DNA]</scope>
</reference>
<name>A0AAU9W9T0_9CNID</name>
<evidence type="ECO:0000313" key="3">
    <source>
        <dbReference type="Proteomes" id="UP001159428"/>
    </source>
</evidence>
<accession>A0AAU9W9T0</accession>
<proteinExistence type="predicted"/>
<dbReference type="Proteomes" id="UP001159428">
    <property type="component" value="Unassembled WGS sequence"/>
</dbReference>
<evidence type="ECO:0000313" key="2">
    <source>
        <dbReference type="EMBL" id="CAH3106988.1"/>
    </source>
</evidence>
<dbReference type="AlphaFoldDB" id="A0AAU9W9T0"/>
<feature type="region of interest" description="Disordered" evidence="1">
    <location>
        <begin position="53"/>
        <end position="75"/>
    </location>
</feature>
<dbReference type="EMBL" id="CALNXJ010000010">
    <property type="protein sequence ID" value="CAH3106988.1"/>
    <property type="molecule type" value="Genomic_DNA"/>
</dbReference>
<feature type="non-terminal residue" evidence="2">
    <location>
        <position position="1"/>
    </location>
</feature>
<protein>
    <submittedName>
        <fullName evidence="2">Uncharacterized protein</fullName>
    </submittedName>
</protein>
<sequence>LTNSKSWYPVPKCAMILSAIPIIKCYHLWQKLVLSCCTSIREKFGWANQSASNSLTLRSRKKKKKKKKKNTRPQQ</sequence>
<feature type="compositionally biased region" description="Basic residues" evidence="1">
    <location>
        <begin position="58"/>
        <end position="75"/>
    </location>
</feature>
<gene>
    <name evidence="2" type="ORF">PMEA_00001780</name>
</gene>
<comment type="caution">
    <text evidence="2">The sequence shown here is derived from an EMBL/GenBank/DDBJ whole genome shotgun (WGS) entry which is preliminary data.</text>
</comment>